<dbReference type="RefSeq" id="YP_010684279.1">
    <property type="nucleotide sequence ID" value="NC_071137.1"/>
</dbReference>
<reference evidence="2 3" key="1">
    <citation type="submission" date="2019-03" db="EMBL/GenBank/DDBJ databases">
        <authorList>
            <person name="Gao M.M."/>
            <person name="Mi Z.Z."/>
            <person name="Bai C.C."/>
        </authorList>
    </citation>
    <scope>NUCLEOTIDE SEQUENCE [LARGE SCALE GENOMIC DNA]</scope>
</reference>
<dbReference type="GeneID" id="78058824"/>
<proteinExistence type="predicted"/>
<evidence type="ECO:0000313" key="3">
    <source>
        <dbReference type="Proteomes" id="UP000297856"/>
    </source>
</evidence>
<feature type="region of interest" description="Disordered" evidence="1">
    <location>
        <begin position="1"/>
        <end position="24"/>
    </location>
</feature>
<dbReference type="KEGG" id="vg:78058824"/>
<dbReference type="EMBL" id="MK685667">
    <property type="protein sequence ID" value="QBZ68962.1"/>
    <property type="molecule type" value="Genomic_DNA"/>
</dbReference>
<name>A0A4D6DSA0_9CAUD</name>
<organism evidence="2 3">
    <name type="scientific">Klebsiella phage vB_KpnM_IME346</name>
    <dbReference type="NCBI Taxonomy" id="2562174"/>
    <lineage>
        <taxon>Viruses</taxon>
        <taxon>Duplodnaviria</taxon>
        <taxon>Heunggongvirae</taxon>
        <taxon>Uroviricota</taxon>
        <taxon>Caudoviricetes</taxon>
        <taxon>Jameshumphriesvirinae</taxon>
        <taxon>Bimevirus</taxon>
        <taxon>Bimevirus IME346</taxon>
    </lineage>
</organism>
<keyword evidence="3" id="KW-1185">Reference proteome</keyword>
<feature type="compositionally biased region" description="Basic and acidic residues" evidence="1">
    <location>
        <begin position="15"/>
        <end position="24"/>
    </location>
</feature>
<dbReference type="Proteomes" id="UP000297856">
    <property type="component" value="Segment"/>
</dbReference>
<protein>
    <submittedName>
        <fullName evidence="2">Uncharacterized protein</fullName>
    </submittedName>
</protein>
<evidence type="ECO:0000313" key="2">
    <source>
        <dbReference type="EMBL" id="QBZ68962.1"/>
    </source>
</evidence>
<evidence type="ECO:0000256" key="1">
    <source>
        <dbReference type="SAM" id="MobiDB-lite"/>
    </source>
</evidence>
<sequence>MTEWSIPLQAMNDRNLNKHTDSAKKCKPSCSGNFVKPCTDKPQIQTRDTPI</sequence>
<accession>A0A4D6DSA0</accession>